<dbReference type="Gene3D" id="1.10.10.60">
    <property type="entry name" value="Homeodomain-like"/>
    <property type="match status" value="1"/>
</dbReference>
<dbReference type="Gene3D" id="3.40.50.300">
    <property type="entry name" value="P-loop containing nucleotide triphosphate hydrolases"/>
    <property type="match status" value="1"/>
</dbReference>
<keyword evidence="2" id="KW-0067">ATP-binding</keyword>
<keyword evidence="3" id="KW-0805">Transcription regulation</keyword>
<reference evidence="6 7" key="1">
    <citation type="submission" date="2015-05" db="EMBL/GenBank/DDBJ databases">
        <title>Genome sequencing and analysis of members of genus Stenotrophomonas.</title>
        <authorList>
            <person name="Patil P.P."/>
            <person name="Midha S."/>
            <person name="Patil P.B."/>
        </authorList>
    </citation>
    <scope>NUCLEOTIDE SEQUENCE [LARGE SCALE GENOMIC DNA]</scope>
    <source>
        <strain evidence="6 7">DSM 12575</strain>
    </source>
</reference>
<dbReference type="InterPro" id="IPR025944">
    <property type="entry name" value="Sigma_54_int_dom_CS"/>
</dbReference>
<evidence type="ECO:0000259" key="5">
    <source>
        <dbReference type="PROSITE" id="PS50045"/>
    </source>
</evidence>
<protein>
    <submittedName>
        <fullName evidence="6">Fis family transcriptional regulator</fullName>
    </submittedName>
</protein>
<dbReference type="SUPFAM" id="SSF52540">
    <property type="entry name" value="P-loop containing nucleoside triphosphate hydrolases"/>
    <property type="match status" value="1"/>
</dbReference>
<keyword evidence="4" id="KW-0804">Transcription</keyword>
<dbReference type="SMART" id="SM00382">
    <property type="entry name" value="AAA"/>
    <property type="match status" value="1"/>
</dbReference>
<evidence type="ECO:0000256" key="2">
    <source>
        <dbReference type="ARBA" id="ARBA00022840"/>
    </source>
</evidence>
<dbReference type="Pfam" id="PF02954">
    <property type="entry name" value="HTH_8"/>
    <property type="match status" value="1"/>
</dbReference>
<dbReference type="EMBL" id="LDJG01000013">
    <property type="protein sequence ID" value="KRG57456.1"/>
    <property type="molecule type" value="Genomic_DNA"/>
</dbReference>
<dbReference type="CDD" id="cd00009">
    <property type="entry name" value="AAA"/>
    <property type="match status" value="1"/>
</dbReference>
<evidence type="ECO:0000256" key="3">
    <source>
        <dbReference type="ARBA" id="ARBA00023015"/>
    </source>
</evidence>
<dbReference type="InterPro" id="IPR002197">
    <property type="entry name" value="HTH_Fis"/>
</dbReference>
<evidence type="ECO:0000256" key="1">
    <source>
        <dbReference type="ARBA" id="ARBA00022741"/>
    </source>
</evidence>
<dbReference type="InterPro" id="IPR009057">
    <property type="entry name" value="Homeodomain-like_sf"/>
</dbReference>
<dbReference type="Pfam" id="PF25601">
    <property type="entry name" value="AAA_lid_14"/>
    <property type="match status" value="1"/>
</dbReference>
<dbReference type="Proteomes" id="UP000050902">
    <property type="component" value="Unassembled WGS sequence"/>
</dbReference>
<dbReference type="InterPro" id="IPR003593">
    <property type="entry name" value="AAA+_ATPase"/>
</dbReference>
<dbReference type="Pfam" id="PF00158">
    <property type="entry name" value="Sigma54_activat"/>
    <property type="match status" value="1"/>
</dbReference>
<keyword evidence="7" id="KW-1185">Reference proteome</keyword>
<dbReference type="SUPFAM" id="SSF46689">
    <property type="entry name" value="Homeodomain-like"/>
    <property type="match status" value="1"/>
</dbReference>
<feature type="domain" description="Sigma-54 factor interaction" evidence="5">
    <location>
        <begin position="139"/>
        <end position="368"/>
    </location>
</feature>
<dbReference type="RefSeq" id="WP_055765387.1">
    <property type="nucleotide sequence ID" value="NZ_LDJG01000013.1"/>
</dbReference>
<sequence length="444" mass="48887">MSATPAPSRRCVIWFGTPHSTERALLASSGWHIRAVSPSQAGGVGMRSEDIVIGVLDFRTCSGSELAAAAEVATTYRHLPLLALLPPALDESDIPLRHALSSCRHRLSHPLDPAELLRQLASLQQASTPGGSDDALACLIGESGAMLAMRATLRKFAPVDLPVLVTGETGTGKEAAAHALHRLSPRNGHPFHAVNCGAIAPTLLQSELFGHERGAFTGATARRAGLFESAHRGTVFLDEIGDLPMEAQTSLLRVLQEGTIERIGNNQSIHVDVRVLAATHVDLEQAMEQGRFRSDLYYRLNVLRLTMPALRRREGDIELLAMHFLHEFRARHLIRARGYTPAARQALADFHWPGNVRELLNRVLRAAITTDNELIDCADLELSAPAETRTRLHDAHLRDERETLVACLARSHYNISACARLMKVSRVTVYRLCRKHRLQLQSLR</sequence>
<name>A0ABR5NK15_9GAMM</name>
<evidence type="ECO:0000313" key="7">
    <source>
        <dbReference type="Proteomes" id="UP000050902"/>
    </source>
</evidence>
<dbReference type="InterPro" id="IPR002078">
    <property type="entry name" value="Sigma_54_int"/>
</dbReference>
<gene>
    <name evidence="6" type="ORF">ABB22_09435</name>
</gene>
<evidence type="ECO:0000313" key="6">
    <source>
        <dbReference type="EMBL" id="KRG57456.1"/>
    </source>
</evidence>
<organism evidence="6 7">
    <name type="scientific">Stenotrophomonas nitritireducens</name>
    <dbReference type="NCBI Taxonomy" id="83617"/>
    <lineage>
        <taxon>Bacteria</taxon>
        <taxon>Pseudomonadati</taxon>
        <taxon>Pseudomonadota</taxon>
        <taxon>Gammaproteobacteria</taxon>
        <taxon>Lysobacterales</taxon>
        <taxon>Lysobacteraceae</taxon>
        <taxon>Stenotrophomonas</taxon>
    </lineage>
</organism>
<dbReference type="PANTHER" id="PTHR32071">
    <property type="entry name" value="TRANSCRIPTIONAL REGULATORY PROTEIN"/>
    <property type="match status" value="1"/>
</dbReference>
<dbReference type="PROSITE" id="PS50045">
    <property type="entry name" value="SIGMA54_INTERACT_4"/>
    <property type="match status" value="1"/>
</dbReference>
<dbReference type="Gene3D" id="1.10.8.60">
    <property type="match status" value="1"/>
</dbReference>
<keyword evidence="1" id="KW-0547">Nucleotide-binding</keyword>
<proteinExistence type="predicted"/>
<accession>A0ABR5NK15</accession>
<dbReference type="PANTHER" id="PTHR32071:SF120">
    <property type="entry name" value="TRANSCRIPTIONAL REGULATOR-RELATED"/>
    <property type="match status" value="1"/>
</dbReference>
<evidence type="ECO:0000256" key="4">
    <source>
        <dbReference type="ARBA" id="ARBA00023163"/>
    </source>
</evidence>
<dbReference type="PROSITE" id="PS00688">
    <property type="entry name" value="SIGMA54_INTERACT_3"/>
    <property type="match status" value="1"/>
</dbReference>
<comment type="caution">
    <text evidence="6">The sequence shown here is derived from an EMBL/GenBank/DDBJ whole genome shotgun (WGS) entry which is preliminary data.</text>
</comment>
<dbReference type="InterPro" id="IPR058031">
    <property type="entry name" value="AAA_lid_NorR"/>
</dbReference>
<dbReference type="InterPro" id="IPR027417">
    <property type="entry name" value="P-loop_NTPase"/>
</dbReference>